<name>A0A8K0KEY1_LADFU</name>
<comment type="caution">
    <text evidence="2">The sequence shown here is derived from an EMBL/GenBank/DDBJ whole genome shotgun (WGS) entry which is preliminary data.</text>
</comment>
<keyword evidence="1" id="KW-0472">Membrane</keyword>
<feature type="transmembrane region" description="Helical" evidence="1">
    <location>
        <begin position="127"/>
        <end position="149"/>
    </location>
</feature>
<evidence type="ECO:0000313" key="2">
    <source>
        <dbReference type="EMBL" id="KAG8232425.1"/>
    </source>
</evidence>
<protein>
    <submittedName>
        <fullName evidence="2">Uncharacterized protein</fullName>
    </submittedName>
</protein>
<keyword evidence="1" id="KW-0812">Transmembrane</keyword>
<gene>
    <name evidence="2" type="ORF">J437_LFUL012856</name>
</gene>
<proteinExistence type="predicted"/>
<sequence length="158" mass="17486">MEGAPPPLPFTTLAQGILRGPEQARSKDFYFIKSSMATRQPVVVRVVKRGDSYGGEGGINCCCCRCCSCLYFDVLKKSPGKYKLIQAELLFNGLACILYLASGGYLAFSVSLFLWPMYLAQPFFQAYPALTACYVMSFLASIAHGMDAYSSYKLYRGR</sequence>
<reference evidence="2" key="1">
    <citation type="submission" date="2013-04" db="EMBL/GenBank/DDBJ databases">
        <authorList>
            <person name="Qu J."/>
            <person name="Murali S.C."/>
            <person name="Bandaranaike D."/>
            <person name="Bellair M."/>
            <person name="Blankenburg K."/>
            <person name="Chao H."/>
            <person name="Dinh H."/>
            <person name="Doddapaneni H."/>
            <person name="Downs B."/>
            <person name="Dugan-Rocha S."/>
            <person name="Elkadiri S."/>
            <person name="Gnanaolivu R.D."/>
            <person name="Hernandez B."/>
            <person name="Javaid M."/>
            <person name="Jayaseelan J.C."/>
            <person name="Lee S."/>
            <person name="Li M."/>
            <person name="Ming W."/>
            <person name="Munidasa M."/>
            <person name="Muniz J."/>
            <person name="Nguyen L."/>
            <person name="Ongeri F."/>
            <person name="Osuji N."/>
            <person name="Pu L.-L."/>
            <person name="Puazo M."/>
            <person name="Qu C."/>
            <person name="Quiroz J."/>
            <person name="Raj R."/>
            <person name="Weissenberger G."/>
            <person name="Xin Y."/>
            <person name="Zou X."/>
            <person name="Han Y."/>
            <person name="Richards S."/>
            <person name="Worley K."/>
            <person name="Muzny D."/>
            <person name="Gibbs R."/>
        </authorList>
    </citation>
    <scope>NUCLEOTIDE SEQUENCE</scope>
    <source>
        <strain evidence="2">Sampled in the wild</strain>
    </source>
</reference>
<feature type="transmembrane region" description="Helical" evidence="1">
    <location>
        <begin position="89"/>
        <end position="115"/>
    </location>
</feature>
<dbReference type="AlphaFoldDB" id="A0A8K0KEY1"/>
<dbReference type="Proteomes" id="UP000792457">
    <property type="component" value="Unassembled WGS sequence"/>
</dbReference>
<evidence type="ECO:0000256" key="1">
    <source>
        <dbReference type="SAM" id="Phobius"/>
    </source>
</evidence>
<keyword evidence="1" id="KW-1133">Transmembrane helix</keyword>
<keyword evidence="3" id="KW-1185">Reference proteome</keyword>
<organism evidence="2 3">
    <name type="scientific">Ladona fulva</name>
    <name type="common">Scarce chaser dragonfly</name>
    <name type="synonym">Libellula fulva</name>
    <dbReference type="NCBI Taxonomy" id="123851"/>
    <lineage>
        <taxon>Eukaryota</taxon>
        <taxon>Metazoa</taxon>
        <taxon>Ecdysozoa</taxon>
        <taxon>Arthropoda</taxon>
        <taxon>Hexapoda</taxon>
        <taxon>Insecta</taxon>
        <taxon>Pterygota</taxon>
        <taxon>Palaeoptera</taxon>
        <taxon>Odonata</taxon>
        <taxon>Epiprocta</taxon>
        <taxon>Anisoptera</taxon>
        <taxon>Libelluloidea</taxon>
        <taxon>Libellulidae</taxon>
        <taxon>Ladona</taxon>
    </lineage>
</organism>
<evidence type="ECO:0000313" key="3">
    <source>
        <dbReference type="Proteomes" id="UP000792457"/>
    </source>
</evidence>
<dbReference type="OrthoDB" id="10044855at2759"/>
<dbReference type="EMBL" id="KZ308617">
    <property type="protein sequence ID" value="KAG8232425.1"/>
    <property type="molecule type" value="Genomic_DNA"/>
</dbReference>
<accession>A0A8K0KEY1</accession>
<reference evidence="2" key="2">
    <citation type="submission" date="2017-10" db="EMBL/GenBank/DDBJ databases">
        <title>Ladona fulva Genome sequencing and assembly.</title>
        <authorList>
            <person name="Murali S."/>
            <person name="Richards S."/>
            <person name="Bandaranaike D."/>
            <person name="Bellair M."/>
            <person name="Blankenburg K."/>
            <person name="Chao H."/>
            <person name="Dinh H."/>
            <person name="Doddapaneni H."/>
            <person name="Dugan-Rocha S."/>
            <person name="Elkadiri S."/>
            <person name="Gnanaolivu R."/>
            <person name="Hernandez B."/>
            <person name="Skinner E."/>
            <person name="Javaid M."/>
            <person name="Lee S."/>
            <person name="Li M."/>
            <person name="Ming W."/>
            <person name="Munidasa M."/>
            <person name="Muniz J."/>
            <person name="Nguyen L."/>
            <person name="Hughes D."/>
            <person name="Osuji N."/>
            <person name="Pu L.-L."/>
            <person name="Puazo M."/>
            <person name="Qu C."/>
            <person name="Quiroz J."/>
            <person name="Raj R."/>
            <person name="Weissenberger G."/>
            <person name="Xin Y."/>
            <person name="Zou X."/>
            <person name="Han Y."/>
            <person name="Worley K."/>
            <person name="Muzny D."/>
            <person name="Gibbs R."/>
        </authorList>
    </citation>
    <scope>NUCLEOTIDE SEQUENCE</scope>
    <source>
        <strain evidence="2">Sampled in the wild</strain>
    </source>
</reference>